<dbReference type="Gene3D" id="3.60.70.12">
    <property type="entry name" value="L-amino peptidase D-ALA esterase/amidase"/>
    <property type="match status" value="1"/>
</dbReference>
<feature type="site" description="Cleavage; by autolysis" evidence="6">
    <location>
        <begin position="203"/>
        <end position="204"/>
    </location>
</feature>
<feature type="binding site" evidence="6">
    <location>
        <position position="441"/>
    </location>
    <ligand>
        <name>substrate</name>
    </ligand>
</feature>
<dbReference type="RefSeq" id="WP_248342378.1">
    <property type="nucleotide sequence ID" value="NZ_AP025592.1"/>
</dbReference>
<evidence type="ECO:0000256" key="5">
    <source>
        <dbReference type="ARBA" id="ARBA00023315"/>
    </source>
</evidence>
<organism evidence="7 8">
    <name type="scientific">Anaeromyxobacter paludicola</name>
    <dbReference type="NCBI Taxonomy" id="2918171"/>
    <lineage>
        <taxon>Bacteria</taxon>
        <taxon>Pseudomonadati</taxon>
        <taxon>Myxococcota</taxon>
        <taxon>Myxococcia</taxon>
        <taxon>Myxococcales</taxon>
        <taxon>Cystobacterineae</taxon>
        <taxon>Anaeromyxobacteraceae</taxon>
        <taxon>Anaeromyxobacter</taxon>
    </lineage>
</organism>
<comment type="subcellular location">
    <subcellularLocation>
        <location evidence="6">Cytoplasm</location>
    </subcellularLocation>
</comment>
<dbReference type="InterPro" id="IPR002813">
    <property type="entry name" value="Arg_biosynth_ArgJ"/>
</dbReference>
<dbReference type="Pfam" id="PF01960">
    <property type="entry name" value="ArgJ"/>
    <property type="match status" value="1"/>
</dbReference>
<dbReference type="InterPro" id="IPR016117">
    <property type="entry name" value="ArgJ-like_dom_sf"/>
</dbReference>
<comment type="pathway">
    <text evidence="6">Amino-acid biosynthesis; L-arginine biosynthesis; N(2)-acetyl-L-ornithine from L-glutamate: step 1/4.</text>
</comment>
<protein>
    <recommendedName>
        <fullName evidence="6">Arginine biosynthesis bifunctional protein ArgJ</fullName>
    </recommendedName>
    <domain>
        <recommendedName>
            <fullName evidence="6">Glutamate N-acetyltransferase</fullName>
            <ecNumber evidence="6">2.3.1.35</ecNumber>
        </recommendedName>
        <alternativeName>
            <fullName evidence="6">Ornithine acetyltransferase</fullName>
            <shortName evidence="6">OATase</shortName>
        </alternativeName>
        <alternativeName>
            <fullName evidence="6">Ornithine transacetylase</fullName>
        </alternativeName>
    </domain>
    <domain>
        <recommendedName>
            <fullName evidence="6">Amino-acid acetyltransferase</fullName>
            <ecNumber evidence="6">2.3.1.1</ecNumber>
        </recommendedName>
        <alternativeName>
            <fullName evidence="6">N-acetylglutamate synthase</fullName>
            <shortName evidence="6">AGSase</shortName>
        </alternativeName>
    </domain>
    <component>
        <recommendedName>
            <fullName evidence="6">Arginine biosynthesis bifunctional protein ArgJ alpha chain</fullName>
        </recommendedName>
    </component>
    <component>
        <recommendedName>
            <fullName evidence="6">Arginine biosynthesis bifunctional protein ArgJ beta chain</fullName>
        </recommendedName>
    </component>
</protein>
<dbReference type="InterPro" id="IPR042195">
    <property type="entry name" value="ArgJ_beta_C"/>
</dbReference>
<dbReference type="PANTHER" id="PTHR23100:SF0">
    <property type="entry name" value="ARGININE BIOSYNTHESIS BIFUNCTIONAL PROTEIN ARGJ, MITOCHONDRIAL"/>
    <property type="match status" value="1"/>
</dbReference>
<keyword evidence="3 6" id="KW-0808">Transferase</keyword>
<keyword evidence="4 6" id="KW-0068">Autocatalytic cleavage</keyword>
<reference evidence="8" key="1">
    <citation type="journal article" date="2022" name="Int. J. Syst. Evol. Microbiol.">
        <title>Anaeromyxobacter oryzae sp. nov., Anaeromyxobacter diazotrophicus sp. nov. and Anaeromyxobacter paludicola sp. nov., isolated from paddy soils.</title>
        <authorList>
            <person name="Itoh H."/>
            <person name="Xu Z."/>
            <person name="Mise K."/>
            <person name="Masuda Y."/>
            <person name="Ushijima N."/>
            <person name="Hayakawa C."/>
            <person name="Shiratori Y."/>
            <person name="Senoo K."/>
        </authorList>
    </citation>
    <scope>NUCLEOTIDE SEQUENCE [LARGE SCALE GENOMIC DNA]</scope>
    <source>
        <strain evidence="8">Red630</strain>
    </source>
</reference>
<feature type="binding site" evidence="6">
    <location>
        <position position="193"/>
    </location>
    <ligand>
        <name>substrate</name>
    </ligand>
</feature>
<comment type="subunit">
    <text evidence="2 6">Heterotetramer of two alpha and two beta chains.</text>
</comment>
<evidence type="ECO:0000256" key="2">
    <source>
        <dbReference type="ARBA" id="ARBA00011475"/>
    </source>
</evidence>
<dbReference type="HAMAP" id="MF_01106">
    <property type="entry name" value="ArgJ"/>
    <property type="match status" value="1"/>
</dbReference>
<dbReference type="SUPFAM" id="SSF56266">
    <property type="entry name" value="DmpA/ArgJ-like"/>
    <property type="match status" value="1"/>
</dbReference>
<dbReference type="EC" id="2.3.1.1" evidence="6"/>
<dbReference type="PANTHER" id="PTHR23100">
    <property type="entry name" value="ARGININE BIOSYNTHESIS BIFUNCTIONAL PROTEIN ARGJ"/>
    <property type="match status" value="1"/>
</dbReference>
<feature type="binding site" evidence="6">
    <location>
        <position position="204"/>
    </location>
    <ligand>
        <name>substrate</name>
    </ligand>
</feature>
<feature type="binding site" evidence="6">
    <location>
        <position position="436"/>
    </location>
    <ligand>
        <name>substrate</name>
    </ligand>
</feature>
<evidence type="ECO:0000256" key="4">
    <source>
        <dbReference type="ARBA" id="ARBA00022813"/>
    </source>
</evidence>
<evidence type="ECO:0000256" key="3">
    <source>
        <dbReference type="ARBA" id="ARBA00022679"/>
    </source>
</evidence>
<feature type="active site" description="Nucleophile" evidence="6">
    <location>
        <position position="204"/>
    </location>
</feature>
<keyword evidence="8" id="KW-1185">Reference proteome</keyword>
<dbReference type="EMBL" id="AP025592">
    <property type="protein sequence ID" value="BDG09981.1"/>
    <property type="molecule type" value="Genomic_DNA"/>
</dbReference>
<keyword evidence="6" id="KW-0028">Amino-acid biosynthesis</keyword>
<evidence type="ECO:0000256" key="1">
    <source>
        <dbReference type="ARBA" id="ARBA00006774"/>
    </source>
</evidence>
<comment type="catalytic activity">
    <reaction evidence="6">
        <text>N(2)-acetyl-L-ornithine + L-glutamate = N-acetyl-L-glutamate + L-ornithine</text>
        <dbReference type="Rhea" id="RHEA:15349"/>
        <dbReference type="ChEBI" id="CHEBI:29985"/>
        <dbReference type="ChEBI" id="CHEBI:44337"/>
        <dbReference type="ChEBI" id="CHEBI:46911"/>
        <dbReference type="ChEBI" id="CHEBI:57805"/>
        <dbReference type="EC" id="2.3.1.35"/>
    </reaction>
</comment>
<gene>
    <name evidence="6 7" type="primary">argJ</name>
    <name evidence="7" type="ORF">AMPC_30940</name>
</gene>
<feature type="chain" id="PRO_5044946584" description="Arginine biosynthesis bifunctional protein ArgJ beta chain" evidence="6">
    <location>
        <begin position="204"/>
        <end position="441"/>
    </location>
</feature>
<feature type="site" description="Involved in the stabilization of negative charge on the oxyanion by the formation of the oxyanion hole" evidence="6">
    <location>
        <position position="134"/>
    </location>
</feature>
<feature type="binding site" evidence="6">
    <location>
        <position position="283"/>
    </location>
    <ligand>
        <name>substrate</name>
    </ligand>
</feature>
<comment type="pathway">
    <text evidence="6">Amino-acid biosynthesis; L-arginine biosynthesis; L-ornithine and N-acetyl-L-glutamate from L-glutamate and N(2)-acetyl-L-ornithine (cyclic): step 1/1.</text>
</comment>
<keyword evidence="5 6" id="KW-0012">Acyltransferase</keyword>
<proteinExistence type="inferred from homology"/>
<feature type="site" description="Involved in the stabilization of negative charge on the oxyanion by the formation of the oxyanion hole" evidence="6">
    <location>
        <position position="133"/>
    </location>
</feature>
<keyword evidence="6" id="KW-0055">Arginine biosynthesis</keyword>
<dbReference type="Proteomes" id="UP001162734">
    <property type="component" value="Chromosome"/>
</dbReference>
<keyword evidence="6" id="KW-0511">Multifunctional enzyme</keyword>
<comment type="function">
    <text evidence="6">Catalyzes two activities which are involved in the cyclic version of arginine biosynthesis: the synthesis of N-acetylglutamate from glutamate and acetyl-CoA as the acetyl donor, and of ornithine by transacetylation between N(2)-acetylornithine and glutamate.</text>
</comment>
<evidence type="ECO:0000313" key="8">
    <source>
        <dbReference type="Proteomes" id="UP001162734"/>
    </source>
</evidence>
<evidence type="ECO:0000256" key="6">
    <source>
        <dbReference type="HAMAP-Rule" id="MF_01106"/>
    </source>
</evidence>
<comment type="similarity">
    <text evidence="1 6">Belongs to the ArgJ family.</text>
</comment>
<dbReference type="CDD" id="cd02152">
    <property type="entry name" value="OAT"/>
    <property type="match status" value="1"/>
</dbReference>
<name>A0ABM7XDM1_9BACT</name>
<accession>A0ABM7XDM1</accession>
<evidence type="ECO:0000313" key="7">
    <source>
        <dbReference type="EMBL" id="BDG09981.1"/>
    </source>
</evidence>
<comment type="catalytic activity">
    <reaction evidence="6">
        <text>L-glutamate + acetyl-CoA = N-acetyl-L-glutamate + CoA + H(+)</text>
        <dbReference type="Rhea" id="RHEA:24292"/>
        <dbReference type="ChEBI" id="CHEBI:15378"/>
        <dbReference type="ChEBI" id="CHEBI:29985"/>
        <dbReference type="ChEBI" id="CHEBI:44337"/>
        <dbReference type="ChEBI" id="CHEBI:57287"/>
        <dbReference type="ChEBI" id="CHEBI:57288"/>
        <dbReference type="EC" id="2.3.1.1"/>
    </reaction>
</comment>
<keyword evidence="6" id="KW-0963">Cytoplasm</keyword>
<dbReference type="EC" id="2.3.1.35" evidence="6"/>
<feature type="chain" id="PRO_5044946583" description="Arginine biosynthesis bifunctional protein ArgJ alpha chain" evidence="6">
    <location>
        <begin position="1"/>
        <end position="203"/>
    </location>
</feature>
<dbReference type="Gene3D" id="3.10.20.340">
    <property type="entry name" value="ArgJ beta chain, C-terminal domain"/>
    <property type="match status" value="1"/>
</dbReference>
<feature type="binding site" evidence="6">
    <location>
        <position position="170"/>
    </location>
    <ligand>
        <name>substrate</name>
    </ligand>
</feature>
<sequence length="441" mass="46213">MYSTALTFQSAAAHRAWLETQSRLPKGFRTGTASLEFAPVEVPSKRARMNLSLVALERPSAAFAAAFTRNAFPGAPVLVGRRRLAEPRLGALVVNNKVSNVCAPGGEAAAERICAEAARLLGMAPTEVLPSSTGVIGWRLPVEAMLAALPAAAGALQGESALPLAEAIMTTDLYPKVRRAELPGGASLVGVAKGAGMIEPDLATMLVFLLTDADLPREELRAALAEANEASFNCISIDSDTSTSDTVALVSSAAGPKVDAAAFRAALRQVCRDLAEDVVRNGEGVHHVIRARLEGAPDARAARALGKSLVNSPLLQCAVAGNDPNLGRILCAIGKLAGREGMPLDPARVRIAVGGEVVFEGGAMRLDPEKEQRLVAHLKAAEMYASAPPPDGLTFQPPHRHPPHERCVEIAVALGMGDGACEVLGADRTHEYVTENADYRS</sequence>